<keyword evidence="3 9" id="KW-0813">Transport</keyword>
<dbReference type="GO" id="GO:0015344">
    <property type="term" value="F:siderophore uptake transmembrane transporter activity"/>
    <property type="evidence" value="ECO:0007669"/>
    <property type="project" value="TreeGrafter"/>
</dbReference>
<gene>
    <name evidence="11" type="ORF">GLE_2549</name>
</gene>
<comment type="similarity">
    <text evidence="2 9 10">Belongs to the TonB-dependent receptor family.</text>
</comment>
<keyword evidence="6 10" id="KW-0798">TonB box</keyword>
<evidence type="ECO:0000256" key="9">
    <source>
        <dbReference type="PROSITE-ProRule" id="PRU01360"/>
    </source>
</evidence>
<dbReference type="GO" id="GO:0007218">
    <property type="term" value="P:neuropeptide signaling pathway"/>
    <property type="evidence" value="ECO:0007669"/>
    <property type="project" value="InterPro"/>
</dbReference>
<evidence type="ECO:0000313" key="12">
    <source>
        <dbReference type="Proteomes" id="UP000061569"/>
    </source>
</evidence>
<evidence type="ECO:0000256" key="8">
    <source>
        <dbReference type="ARBA" id="ARBA00023237"/>
    </source>
</evidence>
<dbReference type="PROSITE" id="PS00539">
    <property type="entry name" value="PYROKININ"/>
    <property type="match status" value="1"/>
</dbReference>
<dbReference type="InterPro" id="IPR000531">
    <property type="entry name" value="Beta-barrel_TonB"/>
</dbReference>
<accession>A0A0S2DH69</accession>
<dbReference type="InterPro" id="IPR039426">
    <property type="entry name" value="TonB-dep_rcpt-like"/>
</dbReference>
<keyword evidence="8 9" id="KW-0998">Cell outer membrane</keyword>
<evidence type="ECO:0000313" key="11">
    <source>
        <dbReference type="EMBL" id="ALN57898.1"/>
    </source>
</evidence>
<comment type="subcellular location">
    <subcellularLocation>
        <location evidence="1 9">Cell outer membrane</location>
        <topology evidence="1 9">Multi-pass membrane protein</topology>
    </subcellularLocation>
</comment>
<dbReference type="AlphaFoldDB" id="A0A0S2DH69"/>
<keyword evidence="11" id="KW-0675">Receptor</keyword>
<proteinExistence type="inferred from homology"/>
<dbReference type="KEGG" id="lez:GLE_2549"/>
<dbReference type="PROSITE" id="PS52016">
    <property type="entry name" value="TONB_DEPENDENT_REC_3"/>
    <property type="match status" value="1"/>
</dbReference>
<organism evidence="11 12">
    <name type="scientific">Lysobacter enzymogenes</name>
    <dbReference type="NCBI Taxonomy" id="69"/>
    <lineage>
        <taxon>Bacteria</taxon>
        <taxon>Pseudomonadati</taxon>
        <taxon>Pseudomonadota</taxon>
        <taxon>Gammaproteobacteria</taxon>
        <taxon>Lysobacterales</taxon>
        <taxon>Lysobacteraceae</taxon>
        <taxon>Lysobacter</taxon>
    </lineage>
</organism>
<evidence type="ECO:0000256" key="2">
    <source>
        <dbReference type="ARBA" id="ARBA00009810"/>
    </source>
</evidence>
<keyword evidence="4 9" id="KW-1134">Transmembrane beta strand</keyword>
<evidence type="ECO:0000256" key="7">
    <source>
        <dbReference type="ARBA" id="ARBA00023136"/>
    </source>
</evidence>
<dbReference type="SUPFAM" id="SSF56935">
    <property type="entry name" value="Porins"/>
    <property type="match status" value="1"/>
</dbReference>
<reference evidence="11 12" key="1">
    <citation type="submission" date="2015-11" db="EMBL/GenBank/DDBJ databases">
        <title>Genome sequences of Lysobacter enzymogenes strain C3 and Lysobacter antibioticus ATCC 29479.</title>
        <authorList>
            <person name="Kobayashi D.Y."/>
        </authorList>
    </citation>
    <scope>NUCLEOTIDE SEQUENCE [LARGE SCALE GENOMIC DNA]</scope>
    <source>
        <strain evidence="11 12">C3</strain>
    </source>
</reference>
<evidence type="ECO:0000256" key="3">
    <source>
        <dbReference type="ARBA" id="ARBA00022448"/>
    </source>
</evidence>
<dbReference type="PATRIC" id="fig|69.6.peg.2509"/>
<dbReference type="Pfam" id="PF07715">
    <property type="entry name" value="Plug"/>
    <property type="match status" value="1"/>
</dbReference>
<keyword evidence="7 9" id="KW-0472">Membrane</keyword>
<dbReference type="InterPro" id="IPR036942">
    <property type="entry name" value="Beta-barrel_TonB_sf"/>
</dbReference>
<dbReference type="Proteomes" id="UP000061569">
    <property type="component" value="Chromosome"/>
</dbReference>
<dbReference type="GO" id="GO:0005184">
    <property type="term" value="F:neuropeptide hormone activity"/>
    <property type="evidence" value="ECO:0007669"/>
    <property type="project" value="InterPro"/>
</dbReference>
<evidence type="ECO:0000256" key="1">
    <source>
        <dbReference type="ARBA" id="ARBA00004571"/>
    </source>
</evidence>
<dbReference type="InterPro" id="IPR012910">
    <property type="entry name" value="Plug_dom"/>
</dbReference>
<dbReference type="Pfam" id="PF00593">
    <property type="entry name" value="TonB_dep_Rec_b-barrel"/>
    <property type="match status" value="1"/>
</dbReference>
<evidence type="ECO:0000256" key="4">
    <source>
        <dbReference type="ARBA" id="ARBA00022452"/>
    </source>
</evidence>
<name>A0A0S2DH69_LYSEN</name>
<sequence>MNTSALAAAISLALCLGIAGNASADECRTAIDRTRLACANDADPQACARRALPSPCGEEYERLNAATDELHRITVVGTRFGIDVLKYPGSASVLTEQDLDDYPDIIQALKKVPGIDTGNDGGRAIGQHFSIRGFGHGSESRVILMQDGVRRSANLFANQVSGFGMDSDLLKQVDVVRGSSGISYGGGAIGGVIGSTTKDAADFLAPGRDYGVALNYRFDSNDQRQAYAAFAAAPQDRPFEALAFVKRGKKGDLTQAGELVDATGRHDNVVDNEEDIDTAFVKLGWNFGEGHKLSLSHFDYAIDARTGWNSLYHATFGAANGAVLGERSQRDTVLRYTLAPAGSRWLDLTATAYKTRGYYERGYERGVDLYYKNLDERWGVSAQNLMRFVTGPVEHRLLFGLDYEHREEDGIYILDGVRTGFNSMPNTYRDFGAFVQHESRWLDGRLALQLGGRYDRFDRRVQGVAETYDNSRFSPRLGLSYDVAGGFVLLANYSEAFRAPTPHETSSDGPLNIHYWYRPNPRLKSETSKEYEAGFSWSRNALLAADDRVAAKAMYFNGTISDMIQLVVDYGSVSPAKSEYVRYENVGEVDREGVEVELSYDRPRWGGYFSYESLDMKDAASGRKTPSAFADRARLGLRWRPFDDDFSVSADVSHWFEPDQNPKTLVSAGTTYWYVRDAYTQTNLQLRWRPSVSGVSFFDGSTQFLAGINNVFDQKRLNASGVETSSRTGLGRNLYFSISKQF</sequence>
<dbReference type="STRING" id="69.GLE_2549"/>
<protein>
    <submittedName>
        <fullName evidence="11">TonB-dependent receptor</fullName>
    </submittedName>
</protein>
<dbReference type="EMBL" id="CP013140">
    <property type="protein sequence ID" value="ALN57898.1"/>
    <property type="molecule type" value="Genomic_DNA"/>
</dbReference>
<dbReference type="Gene3D" id="2.40.170.20">
    <property type="entry name" value="TonB-dependent receptor, beta-barrel domain"/>
    <property type="match status" value="1"/>
</dbReference>
<dbReference type="InterPro" id="IPR001484">
    <property type="entry name" value="Pyrokinin_CS"/>
</dbReference>
<keyword evidence="5 9" id="KW-0812">Transmembrane</keyword>
<dbReference type="OrthoDB" id="9760494at2"/>
<dbReference type="GO" id="GO:0044718">
    <property type="term" value="P:siderophore transmembrane transport"/>
    <property type="evidence" value="ECO:0007669"/>
    <property type="project" value="TreeGrafter"/>
</dbReference>
<dbReference type="InterPro" id="IPR037066">
    <property type="entry name" value="Plug_dom_sf"/>
</dbReference>
<evidence type="ECO:0000256" key="10">
    <source>
        <dbReference type="RuleBase" id="RU003357"/>
    </source>
</evidence>
<dbReference type="GO" id="GO:0009279">
    <property type="term" value="C:cell outer membrane"/>
    <property type="evidence" value="ECO:0007669"/>
    <property type="project" value="UniProtKB-SubCell"/>
</dbReference>
<dbReference type="PANTHER" id="PTHR30069">
    <property type="entry name" value="TONB-DEPENDENT OUTER MEMBRANE RECEPTOR"/>
    <property type="match status" value="1"/>
</dbReference>
<dbReference type="PANTHER" id="PTHR30069:SF41">
    <property type="entry name" value="HEME_HEMOPEXIN UTILIZATION PROTEIN C"/>
    <property type="match status" value="1"/>
</dbReference>
<dbReference type="Gene3D" id="2.170.130.10">
    <property type="entry name" value="TonB-dependent receptor, plug domain"/>
    <property type="match status" value="1"/>
</dbReference>
<evidence type="ECO:0000256" key="6">
    <source>
        <dbReference type="ARBA" id="ARBA00023077"/>
    </source>
</evidence>
<evidence type="ECO:0000256" key="5">
    <source>
        <dbReference type="ARBA" id="ARBA00022692"/>
    </source>
</evidence>